<sequence length="124" mass="13944">MKKIFLMGCFLLGFTALTFAQGRMRMSPEDRVKQLQTALKLTDDQSAKVLALYQAQGKKMDSLRNAANGDFQSMRPAMQAMNQETNTKLMALLTDDQKTAYKKMMEEMRARMQQNGGGTPPPSK</sequence>
<dbReference type="Proteomes" id="UP001139450">
    <property type="component" value="Unassembled WGS sequence"/>
</dbReference>
<evidence type="ECO:0000313" key="2">
    <source>
        <dbReference type="EMBL" id="MCJ8211172.1"/>
    </source>
</evidence>
<keyword evidence="1" id="KW-0732">Signal</keyword>
<organism evidence="2 3">
    <name type="scientific">Mucilaginibacter straminoryzae</name>
    <dbReference type="NCBI Taxonomy" id="2932774"/>
    <lineage>
        <taxon>Bacteria</taxon>
        <taxon>Pseudomonadati</taxon>
        <taxon>Bacteroidota</taxon>
        <taxon>Sphingobacteriia</taxon>
        <taxon>Sphingobacteriales</taxon>
        <taxon>Sphingobacteriaceae</taxon>
        <taxon>Mucilaginibacter</taxon>
    </lineage>
</organism>
<evidence type="ECO:0008006" key="4">
    <source>
        <dbReference type="Google" id="ProtNLM"/>
    </source>
</evidence>
<accession>A0A9X2BCP4</accession>
<reference evidence="2" key="1">
    <citation type="submission" date="2022-04" db="EMBL/GenBank/DDBJ databases">
        <title>Mucilaginibacter sp. RS28 isolated from freshwater.</title>
        <authorList>
            <person name="Ko S.-R."/>
        </authorList>
    </citation>
    <scope>NUCLEOTIDE SEQUENCE</scope>
    <source>
        <strain evidence="2">RS28</strain>
    </source>
</reference>
<dbReference type="AlphaFoldDB" id="A0A9X2BCP4"/>
<feature type="chain" id="PRO_5040776055" description="Periplasmic heavy metal sensor" evidence="1">
    <location>
        <begin position="21"/>
        <end position="124"/>
    </location>
</feature>
<dbReference type="RefSeq" id="WP_245131541.1">
    <property type="nucleotide sequence ID" value="NZ_JALJEJ010000008.1"/>
</dbReference>
<comment type="caution">
    <text evidence="2">The sequence shown here is derived from an EMBL/GenBank/DDBJ whole genome shotgun (WGS) entry which is preliminary data.</text>
</comment>
<feature type="signal peptide" evidence="1">
    <location>
        <begin position="1"/>
        <end position="20"/>
    </location>
</feature>
<protein>
    <recommendedName>
        <fullName evidence="4">Periplasmic heavy metal sensor</fullName>
    </recommendedName>
</protein>
<name>A0A9X2BCP4_9SPHI</name>
<dbReference type="EMBL" id="JALJEJ010000008">
    <property type="protein sequence ID" value="MCJ8211172.1"/>
    <property type="molecule type" value="Genomic_DNA"/>
</dbReference>
<evidence type="ECO:0000256" key="1">
    <source>
        <dbReference type="SAM" id="SignalP"/>
    </source>
</evidence>
<evidence type="ECO:0000313" key="3">
    <source>
        <dbReference type="Proteomes" id="UP001139450"/>
    </source>
</evidence>
<gene>
    <name evidence="2" type="ORF">MUY27_15740</name>
</gene>
<proteinExistence type="predicted"/>
<keyword evidence="3" id="KW-1185">Reference proteome</keyword>